<evidence type="ECO:0000313" key="2">
    <source>
        <dbReference type="EMBL" id="SAK79160.1"/>
    </source>
</evidence>
<feature type="region of interest" description="Disordered" evidence="1">
    <location>
        <begin position="1"/>
        <end position="56"/>
    </location>
</feature>
<accession>A0A158CA48</accession>
<dbReference type="STRING" id="1777143.AWB82_05158"/>
<protein>
    <submittedName>
        <fullName evidence="2">Uncharacterized protein</fullName>
    </submittedName>
</protein>
<dbReference type="Proteomes" id="UP000054596">
    <property type="component" value="Unassembled WGS sequence"/>
</dbReference>
<keyword evidence="3" id="KW-1185">Reference proteome</keyword>
<dbReference type="AlphaFoldDB" id="A0A158CA48"/>
<feature type="compositionally biased region" description="Basic and acidic residues" evidence="1">
    <location>
        <begin position="138"/>
        <end position="154"/>
    </location>
</feature>
<evidence type="ECO:0000313" key="3">
    <source>
        <dbReference type="Proteomes" id="UP000054596"/>
    </source>
</evidence>
<name>A0A158CA48_9BURK</name>
<dbReference type="EMBL" id="FCOJ02000045">
    <property type="protein sequence ID" value="SAK79160.1"/>
    <property type="molecule type" value="Genomic_DNA"/>
</dbReference>
<reference evidence="2" key="1">
    <citation type="submission" date="2016-01" db="EMBL/GenBank/DDBJ databases">
        <authorList>
            <person name="Peeters C."/>
        </authorList>
    </citation>
    <scope>NUCLEOTIDE SEQUENCE [LARGE SCALE GENOMIC DNA]</scope>
    <source>
        <strain evidence="2">LMG 29325</strain>
    </source>
</reference>
<feature type="region of interest" description="Disordered" evidence="1">
    <location>
        <begin position="138"/>
        <end position="167"/>
    </location>
</feature>
<feature type="compositionally biased region" description="Basic and acidic residues" evidence="1">
    <location>
        <begin position="1"/>
        <end position="21"/>
    </location>
</feature>
<feature type="region of interest" description="Disordered" evidence="1">
    <location>
        <begin position="101"/>
        <end position="125"/>
    </location>
</feature>
<feature type="compositionally biased region" description="Basic residues" evidence="1">
    <location>
        <begin position="32"/>
        <end position="51"/>
    </location>
</feature>
<gene>
    <name evidence="2" type="ORF">AWB82_05158</name>
</gene>
<sequence>MPHVRSSRDPAVRARCRRNDSSTEAAPPGERRRWRVQRRRRGPVAVHHRRGSQVNRDASRIAAGPDSAGRVRHVQSVRGGNADSVARLRARCRGVHERRSRGSIDCHGHTGGRRRPAPDNGRTGTGDLKAAALAVPLERQRDGSSEVDGPREQCHTGSSHGSPAGQKACHMETLWRRGAGLDLAVEAGVAPVVLPWQTPFYHVAAATRCESRLQSPYGLSTPRPASSSYHSQRIYCFR</sequence>
<evidence type="ECO:0000256" key="1">
    <source>
        <dbReference type="SAM" id="MobiDB-lite"/>
    </source>
</evidence>
<organism evidence="2 3">
    <name type="scientific">Caballeronia glebae</name>
    <dbReference type="NCBI Taxonomy" id="1777143"/>
    <lineage>
        <taxon>Bacteria</taxon>
        <taxon>Pseudomonadati</taxon>
        <taxon>Pseudomonadota</taxon>
        <taxon>Betaproteobacteria</taxon>
        <taxon>Burkholderiales</taxon>
        <taxon>Burkholderiaceae</taxon>
        <taxon>Caballeronia</taxon>
    </lineage>
</organism>
<proteinExistence type="predicted"/>
<comment type="caution">
    <text evidence="2">The sequence shown here is derived from an EMBL/GenBank/DDBJ whole genome shotgun (WGS) entry which is preliminary data.</text>
</comment>